<gene>
    <name evidence="2" type="primary">LOC108080836</name>
</gene>
<protein>
    <submittedName>
        <fullName evidence="2">Uncharacterized protein</fullName>
    </submittedName>
</protein>
<proteinExistence type="predicted"/>
<dbReference type="RefSeq" id="XP_017031229.1">
    <property type="nucleotide sequence ID" value="XM_017175740.2"/>
</dbReference>
<evidence type="ECO:0000313" key="1">
    <source>
        <dbReference type="Proteomes" id="UP001652661"/>
    </source>
</evidence>
<evidence type="ECO:0000313" key="2">
    <source>
        <dbReference type="RefSeq" id="XP_017031229.1"/>
    </source>
</evidence>
<dbReference type="AlphaFoldDB" id="A0A6P4J811"/>
<dbReference type="SUPFAM" id="SSF52058">
    <property type="entry name" value="L domain-like"/>
    <property type="match status" value="1"/>
</dbReference>
<dbReference type="InterPro" id="IPR032675">
    <property type="entry name" value="LRR_dom_sf"/>
</dbReference>
<dbReference type="Proteomes" id="UP001652661">
    <property type="component" value="Chromosome 3R"/>
</dbReference>
<name>A0A6P4J811_DROKI</name>
<sequence>MLATYQIHQQRPETAKIVVSTNSSLDQFYHTLQLCLRFAPDGNDVFNHLISCLERFHFIPMLDRMAEAELRRVIPMLSQKLKGLRLPVSSIPKLHAICQQMDVSHLVSTRYCVLLGEEDGRNAAAEDIELLGEVLPNLEILHVFCSIQGYIPVLKKVRILSLVNASQATLDGLLQKCPQLEHFMICHTSDFKSVYDMENIRLCKLIKDLLLPFQVKTPLAIGHLANLRHLSLESKRLWAESAWLPTVLAIIKAKRFALERLTFDGTWLVGPLIVSKLELTQCTALRELRLSNCKVDDGVGCPLPLICQKLSFRRCTLNKVYGFLATQQMLRHLELFECQVQWTGPLIRKLIGLSMRRLGPKPLHFQFSQSTRLRSEYTKLEKEELAASKPWIQVREVEPPQSETWKQPPGTITMEFGRPIDHLPNVQLPVESIPVAADLLKELY</sequence>
<accession>A0A6P4J811</accession>
<organism evidence="1 2">
    <name type="scientific">Drosophila kikkawai</name>
    <name type="common">Fruit fly</name>
    <dbReference type="NCBI Taxonomy" id="30033"/>
    <lineage>
        <taxon>Eukaryota</taxon>
        <taxon>Metazoa</taxon>
        <taxon>Ecdysozoa</taxon>
        <taxon>Arthropoda</taxon>
        <taxon>Hexapoda</taxon>
        <taxon>Insecta</taxon>
        <taxon>Pterygota</taxon>
        <taxon>Neoptera</taxon>
        <taxon>Endopterygota</taxon>
        <taxon>Diptera</taxon>
        <taxon>Brachycera</taxon>
        <taxon>Muscomorpha</taxon>
        <taxon>Ephydroidea</taxon>
        <taxon>Drosophilidae</taxon>
        <taxon>Drosophila</taxon>
        <taxon>Sophophora</taxon>
    </lineage>
</organism>
<keyword evidence="1" id="KW-1185">Reference proteome</keyword>
<dbReference type="OrthoDB" id="7864693at2759"/>
<dbReference type="OMA" id="LWPGMDW"/>
<dbReference type="Gene3D" id="3.80.10.10">
    <property type="entry name" value="Ribonuclease Inhibitor"/>
    <property type="match status" value="1"/>
</dbReference>
<dbReference type="GeneID" id="108080836"/>
<reference evidence="2" key="1">
    <citation type="submission" date="2025-08" db="UniProtKB">
        <authorList>
            <consortium name="RefSeq"/>
        </authorList>
    </citation>
    <scope>IDENTIFICATION</scope>
    <source>
        <strain evidence="2">14028-0561.14</strain>
        <tissue evidence="2">Whole fly</tissue>
    </source>
</reference>